<dbReference type="Gene3D" id="1.10.287.130">
    <property type="match status" value="1"/>
</dbReference>
<dbReference type="InterPro" id="IPR005467">
    <property type="entry name" value="His_kinase_dom"/>
</dbReference>
<dbReference type="RefSeq" id="WP_064503865.1">
    <property type="nucleotide sequence ID" value="NZ_LWHQ01000015.1"/>
</dbReference>
<evidence type="ECO:0000256" key="3">
    <source>
        <dbReference type="ARBA" id="ARBA00022553"/>
    </source>
</evidence>
<dbReference type="GO" id="GO:0000155">
    <property type="term" value="F:phosphorelay sensor kinase activity"/>
    <property type="evidence" value="ECO:0007669"/>
    <property type="project" value="InterPro"/>
</dbReference>
<evidence type="ECO:0000256" key="7">
    <source>
        <dbReference type="ARBA" id="ARBA00022840"/>
    </source>
</evidence>
<dbReference type="Pfam" id="PF00512">
    <property type="entry name" value="HisKA"/>
    <property type="match status" value="1"/>
</dbReference>
<dbReference type="SMART" id="SM00388">
    <property type="entry name" value="HisKA"/>
    <property type="match status" value="1"/>
</dbReference>
<evidence type="ECO:0000256" key="4">
    <source>
        <dbReference type="ARBA" id="ARBA00022679"/>
    </source>
</evidence>
<reference evidence="12 13" key="1">
    <citation type="submission" date="2016-04" db="EMBL/GenBank/DDBJ databases">
        <authorList>
            <person name="Evans L.H."/>
            <person name="Alamgir A."/>
            <person name="Owens N."/>
            <person name="Weber N.D."/>
            <person name="Virtaneva K."/>
            <person name="Barbian K."/>
            <person name="Babar A."/>
            <person name="Rosenke K."/>
        </authorList>
    </citation>
    <scope>NUCLEOTIDE SEQUENCE [LARGE SCALE GENOMIC DNA]</scope>
    <source>
        <strain evidence="12 13">PMB02</strain>
    </source>
</reference>
<protein>
    <recommendedName>
        <fullName evidence="2">histidine kinase</fullName>
        <ecNumber evidence="2">2.7.13.3</ecNumber>
    </recommendedName>
</protein>
<dbReference type="InterPro" id="IPR036097">
    <property type="entry name" value="HisK_dim/P_sf"/>
</dbReference>
<evidence type="ECO:0000256" key="9">
    <source>
        <dbReference type="SAM" id="MobiDB-lite"/>
    </source>
</evidence>
<gene>
    <name evidence="12" type="ORF">A5481_07755</name>
</gene>
<dbReference type="OrthoDB" id="9815750at2"/>
<feature type="transmembrane region" description="Helical" evidence="10">
    <location>
        <begin position="190"/>
        <end position="213"/>
    </location>
</feature>
<dbReference type="PANTHER" id="PTHR43065:SF10">
    <property type="entry name" value="PEROXIDE STRESS-ACTIVATED HISTIDINE KINASE MAK3"/>
    <property type="match status" value="1"/>
</dbReference>
<comment type="catalytic activity">
    <reaction evidence="1">
        <text>ATP + protein L-histidine = ADP + protein N-phospho-L-histidine.</text>
        <dbReference type="EC" id="2.7.13.3"/>
    </reaction>
</comment>
<dbReference type="Proteomes" id="UP000078316">
    <property type="component" value="Unassembled WGS sequence"/>
</dbReference>
<keyword evidence="6 12" id="KW-0418">Kinase</keyword>
<accession>A0A179SDQ7</accession>
<evidence type="ECO:0000256" key="5">
    <source>
        <dbReference type="ARBA" id="ARBA00022741"/>
    </source>
</evidence>
<dbReference type="SUPFAM" id="SSF47384">
    <property type="entry name" value="Homodimeric domain of signal transducing histidine kinase"/>
    <property type="match status" value="1"/>
</dbReference>
<organism evidence="12 13">
    <name type="scientific">Methylobacterium platani</name>
    <dbReference type="NCBI Taxonomy" id="427683"/>
    <lineage>
        <taxon>Bacteria</taxon>
        <taxon>Pseudomonadati</taxon>
        <taxon>Pseudomonadota</taxon>
        <taxon>Alphaproteobacteria</taxon>
        <taxon>Hyphomicrobiales</taxon>
        <taxon>Methylobacteriaceae</taxon>
        <taxon>Methylobacterium</taxon>
    </lineage>
</organism>
<sequence>MALRLHSLRAHLLALWVLLLASAAATAYLLSEVYTQSAAVQVAQAEIEVARACREIGDRFAFFSAGWNGSAAEGDETLTRQLTDVVVTALASHPGVEGGIWTARGGSAAYAFPTYEGTGPKTDLPAAEIDTIRRINAETLTAERPVATRRVARTQTLVVQGCPLRGPLQGATAWTMARVYTDQGRAYGQLLAGFGFLAATVLGSALLLGRLLLVLGRRIARLEGELGPDPRDGGGGGEGGHADLPRLAPTGLRELDRLVEALNAAGGRLAAARRRAAEAERLAALGQLTAGIAHEIRNPLAAIRLKAENALASADPARPRAALDLVLTQVARMDRLLRDLLSLTQPRVPALAPTDLAGLLAESAHLHDDLARAHAVRIAVGAAAAGRPLLDEAQVRRALDNLLLNAIQHSPAGGTVRLSALREGDRVRIRVSDEGPGVPEALRPRLFEPFVTGRPDGTGLGLALVREIARAHGGQVRLAAPPPEAPGPGATFELDLPWPPSPTS</sequence>
<dbReference type="InterPro" id="IPR004358">
    <property type="entry name" value="Sig_transdc_His_kin-like_C"/>
</dbReference>
<evidence type="ECO:0000256" key="6">
    <source>
        <dbReference type="ARBA" id="ARBA00022777"/>
    </source>
</evidence>
<feature type="domain" description="Histidine kinase" evidence="11">
    <location>
        <begin position="291"/>
        <end position="500"/>
    </location>
</feature>
<dbReference type="EMBL" id="LWHQ01000015">
    <property type="protein sequence ID" value="OAS25729.1"/>
    <property type="molecule type" value="Genomic_DNA"/>
</dbReference>
<dbReference type="InterPro" id="IPR003594">
    <property type="entry name" value="HATPase_dom"/>
</dbReference>
<dbReference type="SUPFAM" id="SSF55874">
    <property type="entry name" value="ATPase domain of HSP90 chaperone/DNA topoisomerase II/histidine kinase"/>
    <property type="match status" value="1"/>
</dbReference>
<keyword evidence="3" id="KW-0597">Phosphoprotein</keyword>
<dbReference type="PROSITE" id="PS50109">
    <property type="entry name" value="HIS_KIN"/>
    <property type="match status" value="1"/>
</dbReference>
<dbReference type="InterPro" id="IPR003661">
    <property type="entry name" value="HisK_dim/P_dom"/>
</dbReference>
<evidence type="ECO:0000256" key="8">
    <source>
        <dbReference type="ARBA" id="ARBA00023012"/>
    </source>
</evidence>
<keyword evidence="4" id="KW-0808">Transferase</keyword>
<dbReference type="AlphaFoldDB" id="A0A179SDQ7"/>
<dbReference type="PANTHER" id="PTHR43065">
    <property type="entry name" value="SENSOR HISTIDINE KINASE"/>
    <property type="match status" value="1"/>
</dbReference>
<dbReference type="CDD" id="cd00075">
    <property type="entry name" value="HATPase"/>
    <property type="match status" value="1"/>
</dbReference>
<keyword evidence="8" id="KW-0902">Two-component regulatory system</keyword>
<feature type="region of interest" description="Disordered" evidence="9">
    <location>
        <begin position="477"/>
        <end position="504"/>
    </location>
</feature>
<dbReference type="STRING" id="427683.A5481_07755"/>
<dbReference type="Gene3D" id="3.30.565.10">
    <property type="entry name" value="Histidine kinase-like ATPase, C-terminal domain"/>
    <property type="match status" value="1"/>
</dbReference>
<evidence type="ECO:0000256" key="2">
    <source>
        <dbReference type="ARBA" id="ARBA00012438"/>
    </source>
</evidence>
<name>A0A179SDQ7_9HYPH</name>
<comment type="caution">
    <text evidence="12">The sequence shown here is derived from an EMBL/GenBank/DDBJ whole genome shotgun (WGS) entry which is preliminary data.</text>
</comment>
<proteinExistence type="predicted"/>
<dbReference type="CDD" id="cd00082">
    <property type="entry name" value="HisKA"/>
    <property type="match status" value="1"/>
</dbReference>
<dbReference type="InterPro" id="IPR036890">
    <property type="entry name" value="HATPase_C_sf"/>
</dbReference>
<evidence type="ECO:0000256" key="10">
    <source>
        <dbReference type="SAM" id="Phobius"/>
    </source>
</evidence>
<keyword evidence="10" id="KW-0472">Membrane</keyword>
<keyword evidence="7" id="KW-0067">ATP-binding</keyword>
<dbReference type="SMART" id="SM00387">
    <property type="entry name" value="HATPase_c"/>
    <property type="match status" value="1"/>
</dbReference>
<evidence type="ECO:0000313" key="12">
    <source>
        <dbReference type="EMBL" id="OAS25729.1"/>
    </source>
</evidence>
<keyword evidence="5" id="KW-0547">Nucleotide-binding</keyword>
<evidence type="ECO:0000256" key="1">
    <source>
        <dbReference type="ARBA" id="ARBA00000085"/>
    </source>
</evidence>
<evidence type="ECO:0000313" key="13">
    <source>
        <dbReference type="Proteomes" id="UP000078316"/>
    </source>
</evidence>
<keyword evidence="10" id="KW-0812">Transmembrane</keyword>
<keyword evidence="10" id="KW-1133">Transmembrane helix</keyword>
<dbReference type="EC" id="2.7.13.3" evidence="2"/>
<dbReference type="PRINTS" id="PR00344">
    <property type="entry name" value="BCTRLSENSOR"/>
</dbReference>
<dbReference type="GO" id="GO:0005524">
    <property type="term" value="F:ATP binding"/>
    <property type="evidence" value="ECO:0007669"/>
    <property type="project" value="UniProtKB-KW"/>
</dbReference>
<feature type="region of interest" description="Disordered" evidence="9">
    <location>
        <begin position="225"/>
        <end position="244"/>
    </location>
</feature>
<dbReference type="Pfam" id="PF02518">
    <property type="entry name" value="HATPase_c"/>
    <property type="match status" value="1"/>
</dbReference>
<evidence type="ECO:0000259" key="11">
    <source>
        <dbReference type="PROSITE" id="PS50109"/>
    </source>
</evidence>